<organism evidence="1 2">
    <name type="scientific">Caldinitratiruptor microaerophilus</name>
    <dbReference type="NCBI Taxonomy" id="671077"/>
    <lineage>
        <taxon>Bacteria</taxon>
        <taxon>Bacillati</taxon>
        <taxon>Bacillota</taxon>
        <taxon>Clostridia</taxon>
        <taxon>Eubacteriales</taxon>
        <taxon>Symbiobacteriaceae</taxon>
        <taxon>Caldinitratiruptor</taxon>
    </lineage>
</organism>
<dbReference type="KEGG" id="cmic:caldi_10120"/>
<accession>A0AA35CLV0</accession>
<evidence type="ECO:0000313" key="2">
    <source>
        <dbReference type="Proteomes" id="UP001163687"/>
    </source>
</evidence>
<dbReference type="Proteomes" id="UP001163687">
    <property type="component" value="Chromosome"/>
</dbReference>
<reference evidence="1" key="1">
    <citation type="submission" date="2022-03" db="EMBL/GenBank/DDBJ databases">
        <title>Complete genome sequence of Caldinitratiruptor microaerophilus.</title>
        <authorList>
            <person name="Mukaiyama R."/>
            <person name="Nishiyama T."/>
            <person name="Ueda K."/>
        </authorList>
    </citation>
    <scope>NUCLEOTIDE SEQUENCE</scope>
    <source>
        <strain evidence="1">JCM 16183</strain>
    </source>
</reference>
<protein>
    <submittedName>
        <fullName evidence="1">Uncharacterized protein</fullName>
    </submittedName>
</protein>
<keyword evidence="2" id="KW-1185">Reference proteome</keyword>
<dbReference type="EMBL" id="AP025628">
    <property type="protein sequence ID" value="BDG59922.1"/>
    <property type="molecule type" value="Genomic_DNA"/>
</dbReference>
<name>A0AA35CLV0_9FIRM</name>
<dbReference type="AlphaFoldDB" id="A0AA35CLV0"/>
<evidence type="ECO:0000313" key="1">
    <source>
        <dbReference type="EMBL" id="BDG59922.1"/>
    </source>
</evidence>
<proteinExistence type="predicted"/>
<sequence length="166" mass="19091">MLTLHDGSATSKFRDQFLSRFATERRSRVVNLFTVPARNLRLVSSDALLAHVRQDLDQRIREAMYWGGRDLDALVEIRDVIEAHPEEARRFASWAISWASLPAGVREQVKVQRAERYRREWMAHQPPTERQLAYLYRLGYAGSPPSNRAEASELIDRLAKGATRDG</sequence>
<gene>
    <name evidence="1" type="ORF">caldi_10120</name>
</gene>